<dbReference type="GO" id="GO:0008270">
    <property type="term" value="F:zinc ion binding"/>
    <property type="evidence" value="ECO:0007669"/>
    <property type="project" value="UniProtKB-KW"/>
</dbReference>
<keyword evidence="1" id="KW-0479">Metal-binding</keyword>
<dbReference type="AlphaFoldDB" id="A0A4V1J575"/>
<dbReference type="STRING" id="215637.A0A4V1J575"/>
<keyword evidence="8" id="KW-1185">Reference proteome</keyword>
<keyword evidence="3" id="KW-0862">Zinc</keyword>
<dbReference type="SUPFAM" id="SSF51197">
    <property type="entry name" value="Clavaminate synthase-like"/>
    <property type="match status" value="1"/>
</dbReference>
<dbReference type="InterPro" id="IPR005123">
    <property type="entry name" value="Oxoglu/Fe-dep_dioxygenase_dom"/>
</dbReference>
<dbReference type="PROSITE" id="PS51471">
    <property type="entry name" value="FE2OG_OXY"/>
    <property type="match status" value="1"/>
</dbReference>
<dbReference type="InterPro" id="IPR010666">
    <property type="entry name" value="Znf_GRF"/>
</dbReference>
<reference evidence="8" key="1">
    <citation type="journal article" date="2018" name="Nat. Microbiol.">
        <title>Leveraging single-cell genomics to expand the fungal tree of life.</title>
        <authorList>
            <person name="Ahrendt S.R."/>
            <person name="Quandt C.A."/>
            <person name="Ciobanu D."/>
            <person name="Clum A."/>
            <person name="Salamov A."/>
            <person name="Andreopoulos B."/>
            <person name="Cheng J.F."/>
            <person name="Woyke T."/>
            <person name="Pelin A."/>
            <person name="Henrissat B."/>
            <person name="Reynolds N.K."/>
            <person name="Benny G.L."/>
            <person name="Smith M.E."/>
            <person name="James T.Y."/>
            <person name="Grigoriev I.V."/>
        </authorList>
    </citation>
    <scope>NUCLEOTIDE SEQUENCE [LARGE SCALE GENOMIC DNA]</scope>
    <source>
        <strain evidence="8">RSA 468</strain>
    </source>
</reference>
<dbReference type="Proteomes" id="UP000268162">
    <property type="component" value="Unassembled WGS sequence"/>
</dbReference>
<dbReference type="InterPro" id="IPR032854">
    <property type="entry name" value="ALKBH3"/>
</dbReference>
<dbReference type="InterPro" id="IPR027450">
    <property type="entry name" value="AlkB-like"/>
</dbReference>
<dbReference type="PANTHER" id="PTHR31212">
    <property type="entry name" value="ALPHA-KETOGLUTARATE-DEPENDENT DIOXYGENASE ALKB HOMOLOG 3"/>
    <property type="match status" value="1"/>
</dbReference>
<evidence type="ECO:0000259" key="5">
    <source>
        <dbReference type="PROSITE" id="PS51471"/>
    </source>
</evidence>
<sequence>MTTTSTHAASLTDLLKWTPEGEGKTRQRSQLIILRRPDDVTRELPCVLVYNFLPALLARDLLTDLLRETPTWHRRKWYLFDRQVTSPHTSASSVATEPQEPHNGGGFYFGGSKVRVRPYLPTMVEARRLIEAKVNCVLAERSRNPLESRDPWQGNKTIANCYNGSAEGVGWHGDRLTYIGPFATIASLSLGVTRQFRIRRFPGVQAQRDPLASPGMSRVFGIDLPHNALLLMLPSMQEEYQHSVPRYTPIDPHPLSGNIRINLTFRYSRPDYSADHTPHCHCGVPCELRAVTKQEATLGRYYYMCETDAVHGQGKCSFFQWMDSGVTGSLPPPP</sequence>
<dbReference type="PANTHER" id="PTHR31212:SF4">
    <property type="entry name" value="ALPHA-KETOGLUTARATE-DEPENDENT DIOXYGENASE ALKB HOMOLOG 3"/>
    <property type="match status" value="1"/>
</dbReference>
<proteinExistence type="predicted"/>
<name>A0A4V1J575_9FUNG</name>
<dbReference type="EMBL" id="ML002407">
    <property type="protein sequence ID" value="RKP38079.1"/>
    <property type="molecule type" value="Genomic_DNA"/>
</dbReference>
<dbReference type="PROSITE" id="PS51999">
    <property type="entry name" value="ZF_GRF"/>
    <property type="match status" value="1"/>
</dbReference>
<dbReference type="Pfam" id="PF06839">
    <property type="entry name" value="Zn_ribbon_GRF"/>
    <property type="match status" value="1"/>
</dbReference>
<evidence type="ECO:0000259" key="6">
    <source>
        <dbReference type="PROSITE" id="PS51999"/>
    </source>
</evidence>
<organism evidence="7 8">
    <name type="scientific">Dimargaris cristalligena</name>
    <dbReference type="NCBI Taxonomy" id="215637"/>
    <lineage>
        <taxon>Eukaryota</taxon>
        <taxon>Fungi</taxon>
        <taxon>Fungi incertae sedis</taxon>
        <taxon>Zoopagomycota</taxon>
        <taxon>Kickxellomycotina</taxon>
        <taxon>Dimargaritomycetes</taxon>
        <taxon>Dimargaritales</taxon>
        <taxon>Dimargaritaceae</taxon>
        <taxon>Dimargaris</taxon>
    </lineage>
</organism>
<dbReference type="InterPro" id="IPR037151">
    <property type="entry name" value="AlkB-like_sf"/>
</dbReference>
<dbReference type="Gene3D" id="2.60.120.590">
    <property type="entry name" value="Alpha-ketoglutarate-dependent dioxygenase AlkB-like"/>
    <property type="match status" value="1"/>
</dbReference>
<evidence type="ECO:0000256" key="3">
    <source>
        <dbReference type="ARBA" id="ARBA00022833"/>
    </source>
</evidence>
<keyword evidence="2 4" id="KW-0863">Zinc-finger</keyword>
<dbReference type="Pfam" id="PF13532">
    <property type="entry name" value="2OG-FeII_Oxy_2"/>
    <property type="match status" value="1"/>
</dbReference>
<evidence type="ECO:0000256" key="1">
    <source>
        <dbReference type="ARBA" id="ARBA00022723"/>
    </source>
</evidence>
<accession>A0A4V1J575</accession>
<dbReference type="GO" id="GO:0051213">
    <property type="term" value="F:dioxygenase activity"/>
    <property type="evidence" value="ECO:0007669"/>
    <property type="project" value="InterPro"/>
</dbReference>
<evidence type="ECO:0000256" key="4">
    <source>
        <dbReference type="PROSITE-ProRule" id="PRU01343"/>
    </source>
</evidence>
<dbReference type="GO" id="GO:0006307">
    <property type="term" value="P:DNA alkylation repair"/>
    <property type="evidence" value="ECO:0007669"/>
    <property type="project" value="InterPro"/>
</dbReference>
<evidence type="ECO:0000313" key="8">
    <source>
        <dbReference type="Proteomes" id="UP000268162"/>
    </source>
</evidence>
<evidence type="ECO:0000256" key="2">
    <source>
        <dbReference type="ARBA" id="ARBA00022771"/>
    </source>
</evidence>
<protein>
    <submittedName>
        <fullName evidence="7">Uncharacterized protein</fullName>
    </submittedName>
</protein>
<feature type="domain" description="Fe2OG dioxygenase" evidence="5">
    <location>
        <begin position="153"/>
        <end position="269"/>
    </location>
</feature>
<evidence type="ECO:0000313" key="7">
    <source>
        <dbReference type="EMBL" id="RKP38079.1"/>
    </source>
</evidence>
<gene>
    <name evidence="7" type="ORF">BJ085DRAFT_14470</name>
</gene>
<feature type="domain" description="GRF-type" evidence="6">
    <location>
        <begin position="280"/>
        <end position="325"/>
    </location>
</feature>